<sequence length="129" mass="14349">MARTPTERNIHPYTDGENSGNWPKENDKGKNGRNGGRREAGTGIENGGRCAHPMPIKQHKVLIRGGYANGDLIRIVGGLREVAGGAVKGNVLWRSRRNVYLEAKSGANVETVRINRELFCDWRTYKGNY</sequence>
<protein>
    <submittedName>
        <fullName evidence="2">Uncharacterized protein</fullName>
    </submittedName>
</protein>
<feature type="compositionally biased region" description="Basic and acidic residues" evidence="1">
    <location>
        <begin position="24"/>
        <end position="40"/>
    </location>
</feature>
<feature type="region of interest" description="Disordered" evidence="1">
    <location>
        <begin position="1"/>
        <end position="51"/>
    </location>
</feature>
<keyword evidence="3" id="KW-1185">Reference proteome</keyword>
<evidence type="ECO:0000313" key="3">
    <source>
        <dbReference type="Proteomes" id="UP001447188"/>
    </source>
</evidence>
<reference evidence="2 3" key="1">
    <citation type="submission" date="2024-02" db="EMBL/GenBank/DDBJ databases">
        <title>Discinaceae phylogenomics.</title>
        <authorList>
            <person name="Dirks A.C."/>
            <person name="James T.Y."/>
        </authorList>
    </citation>
    <scope>NUCLEOTIDE SEQUENCE [LARGE SCALE GENOMIC DNA]</scope>
    <source>
        <strain evidence="2 3">ACD0624</strain>
    </source>
</reference>
<gene>
    <name evidence="2" type="ORF">Q9L58_005841</name>
</gene>
<dbReference type="Proteomes" id="UP001447188">
    <property type="component" value="Unassembled WGS sequence"/>
</dbReference>
<comment type="caution">
    <text evidence="2">The sequence shown here is derived from an EMBL/GenBank/DDBJ whole genome shotgun (WGS) entry which is preliminary data.</text>
</comment>
<accession>A0ABR3GH01</accession>
<dbReference type="EMBL" id="JBBBZM010000075">
    <property type="protein sequence ID" value="KAL0635195.1"/>
    <property type="molecule type" value="Genomic_DNA"/>
</dbReference>
<organism evidence="2 3">
    <name type="scientific">Discina gigas</name>
    <dbReference type="NCBI Taxonomy" id="1032678"/>
    <lineage>
        <taxon>Eukaryota</taxon>
        <taxon>Fungi</taxon>
        <taxon>Dikarya</taxon>
        <taxon>Ascomycota</taxon>
        <taxon>Pezizomycotina</taxon>
        <taxon>Pezizomycetes</taxon>
        <taxon>Pezizales</taxon>
        <taxon>Discinaceae</taxon>
        <taxon>Discina</taxon>
    </lineage>
</organism>
<name>A0ABR3GH01_9PEZI</name>
<feature type="compositionally biased region" description="Basic and acidic residues" evidence="1">
    <location>
        <begin position="1"/>
        <end position="10"/>
    </location>
</feature>
<evidence type="ECO:0000313" key="2">
    <source>
        <dbReference type="EMBL" id="KAL0635195.1"/>
    </source>
</evidence>
<proteinExistence type="predicted"/>
<evidence type="ECO:0000256" key="1">
    <source>
        <dbReference type="SAM" id="MobiDB-lite"/>
    </source>
</evidence>